<reference evidence="2" key="1">
    <citation type="journal article" date="2021" name="Nat. Commun.">
        <title>Genetic determinants of endophytism in the Arabidopsis root mycobiome.</title>
        <authorList>
            <person name="Mesny F."/>
            <person name="Miyauchi S."/>
            <person name="Thiergart T."/>
            <person name="Pickel B."/>
            <person name="Atanasova L."/>
            <person name="Karlsson M."/>
            <person name="Huettel B."/>
            <person name="Barry K.W."/>
            <person name="Haridas S."/>
            <person name="Chen C."/>
            <person name="Bauer D."/>
            <person name="Andreopoulos W."/>
            <person name="Pangilinan J."/>
            <person name="LaButti K."/>
            <person name="Riley R."/>
            <person name="Lipzen A."/>
            <person name="Clum A."/>
            <person name="Drula E."/>
            <person name="Henrissat B."/>
            <person name="Kohler A."/>
            <person name="Grigoriev I.V."/>
            <person name="Martin F.M."/>
            <person name="Hacquard S."/>
        </authorList>
    </citation>
    <scope>NUCLEOTIDE SEQUENCE</scope>
    <source>
        <strain evidence="2">MPI-CAGE-AT-0023</strain>
    </source>
</reference>
<sequence>MTSVVWDAADVLQIYHHRRCIGITTRKTRCSLTIKEPRLSAIAPLLDRMSQNSPEFVTTQTLSQLADLCLCRTYHAGQVHRFVGHWTTVVKEAVSVERQRMAKRTEVMTQVQQTLDFQSHILKLHEDLSAARQANTQTQKQYQRDVNGLRDEIMHLEQQLQESEDHRSGTEGRLSATKRNLEKLQTQAMNDLLARNSLEMENKSLKAQMIDAQKKLNEYVSVKEQNRDLDVQIKTFEKKIKQYTAMLEDTTNKANATEEQVATERAAKESMENRYKARLTEQEAEIAGLKSHREELEQTVAGLQASIKNCWWHRFRAWKERFRKRNRSGSWISITDEMNEDIALKAYA</sequence>
<protein>
    <submittedName>
        <fullName evidence="2">Uncharacterized protein</fullName>
    </submittedName>
</protein>
<evidence type="ECO:0000313" key="3">
    <source>
        <dbReference type="Proteomes" id="UP000720189"/>
    </source>
</evidence>
<keyword evidence="3" id="KW-1185">Reference proteome</keyword>
<dbReference type="AlphaFoldDB" id="A0A9P9G877"/>
<dbReference type="OrthoDB" id="5068061at2759"/>
<name>A0A9P9G877_FUSRE</name>
<feature type="coiled-coil region" evidence="1">
    <location>
        <begin position="139"/>
        <end position="306"/>
    </location>
</feature>
<proteinExistence type="predicted"/>
<keyword evidence="1" id="KW-0175">Coiled coil</keyword>
<dbReference type="Gene3D" id="1.10.287.1490">
    <property type="match status" value="1"/>
</dbReference>
<dbReference type="RefSeq" id="XP_046044503.1">
    <property type="nucleotide sequence ID" value="XM_046198171.1"/>
</dbReference>
<dbReference type="Proteomes" id="UP000720189">
    <property type="component" value="Unassembled WGS sequence"/>
</dbReference>
<accession>A0A9P9G877</accession>
<dbReference type="EMBL" id="JAGMUX010000017">
    <property type="protein sequence ID" value="KAH7234738.1"/>
    <property type="molecule type" value="Genomic_DNA"/>
</dbReference>
<organism evidence="2 3">
    <name type="scientific">Fusarium redolens</name>
    <dbReference type="NCBI Taxonomy" id="48865"/>
    <lineage>
        <taxon>Eukaryota</taxon>
        <taxon>Fungi</taxon>
        <taxon>Dikarya</taxon>
        <taxon>Ascomycota</taxon>
        <taxon>Pezizomycotina</taxon>
        <taxon>Sordariomycetes</taxon>
        <taxon>Hypocreomycetidae</taxon>
        <taxon>Hypocreales</taxon>
        <taxon>Nectriaceae</taxon>
        <taxon>Fusarium</taxon>
        <taxon>Fusarium redolens species complex</taxon>
    </lineage>
</organism>
<evidence type="ECO:0000256" key="1">
    <source>
        <dbReference type="SAM" id="Coils"/>
    </source>
</evidence>
<comment type="caution">
    <text evidence="2">The sequence shown here is derived from an EMBL/GenBank/DDBJ whole genome shotgun (WGS) entry which is preliminary data.</text>
</comment>
<gene>
    <name evidence="2" type="ORF">BKA55DRAFT_679510</name>
</gene>
<evidence type="ECO:0000313" key="2">
    <source>
        <dbReference type="EMBL" id="KAH7234738.1"/>
    </source>
</evidence>
<dbReference type="GeneID" id="70228125"/>